<dbReference type="PATRIC" id="fig|927665.4.peg.3313"/>
<protein>
    <recommendedName>
        <fullName evidence="3">Fimbrillin family protein</fullName>
    </recommendedName>
</protein>
<organism evidence="1 2">
    <name type="scientific">Parabacteroides goldsteinii DSM 19448 = WAL 12034</name>
    <dbReference type="NCBI Taxonomy" id="927665"/>
    <lineage>
        <taxon>Bacteria</taxon>
        <taxon>Pseudomonadati</taxon>
        <taxon>Bacteroidota</taxon>
        <taxon>Bacteroidia</taxon>
        <taxon>Bacteroidales</taxon>
        <taxon>Tannerellaceae</taxon>
        <taxon>Parabacteroides</taxon>
    </lineage>
</organism>
<dbReference type="AlphaFoldDB" id="A0A0F5J7C2"/>
<sequence>MIELIYKYSRNIGFLLLAGLFFLGSCSNETEIKDDSSSSPVPVLFNAAVGTVIVENGDVTRAGIEESNPGMENMDSLVTSGREVLIYGTRYNNGSADWLNPFMNGLTGSVKKVVDGYKIDYSPLKYYYPEDDEQYDFKLFFPAPLASSAGGDSSGVTILPPTSERPLGLRVNLYRRPDLLKATLTDKQKTDQPLETQFEHLLTSVVLKIIKTDEAPDVPEQDIFINRMTVSGVTRGTYDIIKEKFEPPVKTGTDPSLTDATSGASILIPGYNRDSTFLVPAAKDEPALIREIFLFPVASTASTELDELERYFFDIWLNERRYSFMLPTCTDLDWEGWKPGERYTYTIKVNEADIYIELDEIQRERWKTEDKEDITIGVGGT</sequence>
<evidence type="ECO:0000313" key="2">
    <source>
        <dbReference type="Proteomes" id="UP000033047"/>
    </source>
</evidence>
<dbReference type="RefSeq" id="WP_007653197.1">
    <property type="nucleotide sequence ID" value="NZ_KQ033913.1"/>
</dbReference>
<dbReference type="PROSITE" id="PS51257">
    <property type="entry name" value="PROKAR_LIPOPROTEIN"/>
    <property type="match status" value="1"/>
</dbReference>
<dbReference type="Proteomes" id="UP000033047">
    <property type="component" value="Unassembled WGS sequence"/>
</dbReference>
<dbReference type="InterPro" id="IPR025049">
    <property type="entry name" value="Mfa-like_1"/>
</dbReference>
<dbReference type="STRING" id="927665.HMPREF1535_03224"/>
<name>A0A0F5J7C2_9BACT</name>
<comment type="caution">
    <text evidence="1">The sequence shown here is derived from an EMBL/GenBank/DDBJ whole genome shotgun (WGS) entry which is preliminary data.</text>
</comment>
<dbReference type="Pfam" id="PF13149">
    <property type="entry name" value="Mfa_like_1"/>
    <property type="match status" value="1"/>
</dbReference>
<accession>A0A0F5J7C2</accession>
<gene>
    <name evidence="1" type="ORF">HMPREF1535_03224</name>
</gene>
<evidence type="ECO:0008006" key="3">
    <source>
        <dbReference type="Google" id="ProtNLM"/>
    </source>
</evidence>
<dbReference type="Gene3D" id="2.60.40.2630">
    <property type="match status" value="1"/>
</dbReference>
<evidence type="ECO:0000313" key="1">
    <source>
        <dbReference type="EMBL" id="KKB53679.1"/>
    </source>
</evidence>
<reference evidence="1 2" key="1">
    <citation type="submission" date="2013-04" db="EMBL/GenBank/DDBJ databases">
        <title>The Genome Sequence of Parabacteroides goldsteinii DSM 19448.</title>
        <authorList>
            <consortium name="The Broad Institute Genomics Platform"/>
            <person name="Earl A."/>
            <person name="Ward D."/>
            <person name="Feldgarden M."/>
            <person name="Gevers D."/>
            <person name="Martens E."/>
            <person name="Sakamoto M."/>
            <person name="Benno Y."/>
            <person name="Song Y."/>
            <person name="Liu C."/>
            <person name="Lee J."/>
            <person name="Bolanos M."/>
            <person name="Vaisanen M.L."/>
            <person name="Finegold S.M."/>
            <person name="Walker B."/>
            <person name="Young S."/>
            <person name="Zeng Q."/>
            <person name="Gargeya S."/>
            <person name="Fitzgerald M."/>
            <person name="Haas B."/>
            <person name="Abouelleil A."/>
            <person name="Allen A.W."/>
            <person name="Alvarado L."/>
            <person name="Arachchi H.M."/>
            <person name="Berlin A.M."/>
            <person name="Chapman S.B."/>
            <person name="Gainer-Dewar J."/>
            <person name="Goldberg J."/>
            <person name="Griggs A."/>
            <person name="Gujja S."/>
            <person name="Hansen M."/>
            <person name="Howarth C."/>
            <person name="Imamovic A."/>
            <person name="Ireland A."/>
            <person name="Larimer J."/>
            <person name="McCowan C."/>
            <person name="Murphy C."/>
            <person name="Pearson M."/>
            <person name="Poon T.W."/>
            <person name="Priest M."/>
            <person name="Roberts A."/>
            <person name="Saif S."/>
            <person name="Shea T."/>
            <person name="Sisk P."/>
            <person name="Sykes S."/>
            <person name="Wortman J."/>
            <person name="Nusbaum C."/>
            <person name="Birren B."/>
        </authorList>
    </citation>
    <scope>NUCLEOTIDE SEQUENCE [LARGE SCALE GENOMIC DNA]</scope>
    <source>
        <strain evidence="1 2">DSM 19448</strain>
    </source>
</reference>
<proteinExistence type="predicted"/>
<dbReference type="HOGENOM" id="CLU_725308_0_0_10"/>
<dbReference type="EMBL" id="AQHV01000014">
    <property type="protein sequence ID" value="KKB53679.1"/>
    <property type="molecule type" value="Genomic_DNA"/>
</dbReference>